<dbReference type="PANTHER" id="PTHR23502:SF29">
    <property type="entry name" value="TRANSPORTER, PUTATIVE (AFU_ORTHOLOGUE AFUA_6G06680)-RELATED"/>
    <property type="match status" value="1"/>
</dbReference>
<dbReference type="InterPro" id="IPR011701">
    <property type="entry name" value="MFS"/>
</dbReference>
<feature type="transmembrane region" description="Helical" evidence="5">
    <location>
        <begin position="441"/>
        <end position="461"/>
    </location>
</feature>
<feature type="transmembrane region" description="Helical" evidence="5">
    <location>
        <begin position="191"/>
        <end position="213"/>
    </location>
</feature>
<feature type="transmembrane region" description="Helical" evidence="5">
    <location>
        <begin position="157"/>
        <end position="179"/>
    </location>
</feature>
<dbReference type="AlphaFoldDB" id="A0A1L9PVI1"/>
<evidence type="ECO:0000256" key="1">
    <source>
        <dbReference type="ARBA" id="ARBA00004141"/>
    </source>
</evidence>
<keyword evidence="2 5" id="KW-0812">Transmembrane</keyword>
<evidence type="ECO:0000256" key="2">
    <source>
        <dbReference type="ARBA" id="ARBA00022692"/>
    </source>
</evidence>
<evidence type="ECO:0000256" key="4">
    <source>
        <dbReference type="ARBA" id="ARBA00023136"/>
    </source>
</evidence>
<feature type="transmembrane region" description="Helical" evidence="5">
    <location>
        <begin position="473"/>
        <end position="492"/>
    </location>
</feature>
<evidence type="ECO:0000313" key="7">
    <source>
        <dbReference type="Proteomes" id="UP000184073"/>
    </source>
</evidence>
<dbReference type="STRING" id="1036611.A0A1L9PVI1"/>
<keyword evidence="7" id="KW-1185">Reference proteome</keyword>
<evidence type="ECO:0008006" key="8">
    <source>
        <dbReference type="Google" id="ProtNLM"/>
    </source>
</evidence>
<dbReference type="InterPro" id="IPR036259">
    <property type="entry name" value="MFS_trans_sf"/>
</dbReference>
<dbReference type="SUPFAM" id="SSF103473">
    <property type="entry name" value="MFS general substrate transporter"/>
    <property type="match status" value="1"/>
</dbReference>
<feature type="transmembrane region" description="Helical" evidence="5">
    <location>
        <begin position="367"/>
        <end position="387"/>
    </location>
</feature>
<sequence length="543" mass="58403">MGLGVLGDSHMVDVPGTVLLDDSAAGLENEKPKLRLGAGHTVLSPQPSDDVNDPLNWPGWKKELNIVILCLGAMLNAGTNGPLLNASYFPIASELNVPMADVVLASGYNLLAAGCAGPFACAASRKYGKRPVYLASTLLAIIGTAVGEARMEYKYLLVARIIQGFSTTAFESLIIASVGDTYFVHQRGLRIGVINFILNAASSLSSIICGQVYTSLGYYWLFHLFQVFLVIQFVGMFLFCPETTYLREPAAATGDAALEAVAVDETVKEGSSHVEVYQEPAKASESSAATGNTTKRTFLQQLAVFNGVYSHEEVYKFFVGPLVALLNPAACYSILTSGLLNSWYVGSSIILSGVFSGPPWYYDAAQIGYLGTGPFIGGMIGSIAVAWGSDPAIKYMGRLNGGIYEPEFRLIFMPIAGVACTVGMFLFGYTMSIGANAMLCAFLQGVMMFGVLVGIFSTLSYGLDAFKSQANEIFIMNMVFKNFLFYGLSDFANDWVADKGPAEMMYVLGGTSLFLALLALPVYVYGKRLRSWQARKGIYKGAL</sequence>
<dbReference type="EMBL" id="KV878133">
    <property type="protein sequence ID" value="OJJ05560.1"/>
    <property type="molecule type" value="Genomic_DNA"/>
</dbReference>
<name>A0A1L9PVI1_ASPVE</name>
<keyword evidence="4 5" id="KW-0472">Membrane</keyword>
<feature type="transmembrane region" description="Helical" evidence="5">
    <location>
        <begin position="504"/>
        <end position="526"/>
    </location>
</feature>
<dbReference type="Pfam" id="PF07690">
    <property type="entry name" value="MFS_1"/>
    <property type="match status" value="1"/>
</dbReference>
<dbReference type="OrthoDB" id="2585655at2759"/>
<feature type="transmembrane region" description="Helical" evidence="5">
    <location>
        <begin position="343"/>
        <end position="361"/>
    </location>
</feature>
<feature type="transmembrane region" description="Helical" evidence="5">
    <location>
        <begin position="132"/>
        <end position="151"/>
    </location>
</feature>
<dbReference type="PANTHER" id="PTHR23502">
    <property type="entry name" value="MAJOR FACILITATOR SUPERFAMILY"/>
    <property type="match status" value="1"/>
</dbReference>
<dbReference type="GO" id="GO:0005886">
    <property type="term" value="C:plasma membrane"/>
    <property type="evidence" value="ECO:0007669"/>
    <property type="project" value="TreeGrafter"/>
</dbReference>
<comment type="subcellular location">
    <subcellularLocation>
        <location evidence="1">Membrane</location>
        <topology evidence="1">Multi-pass membrane protein</topology>
    </subcellularLocation>
</comment>
<accession>A0A1L9PVI1</accession>
<dbReference type="GeneID" id="63734124"/>
<reference evidence="7" key="1">
    <citation type="journal article" date="2017" name="Genome Biol.">
        <title>Comparative genomics reveals high biological diversity and specific adaptations in the industrially and medically important fungal genus Aspergillus.</title>
        <authorList>
            <person name="de Vries R.P."/>
            <person name="Riley R."/>
            <person name="Wiebenga A."/>
            <person name="Aguilar-Osorio G."/>
            <person name="Amillis S."/>
            <person name="Uchima C.A."/>
            <person name="Anderluh G."/>
            <person name="Asadollahi M."/>
            <person name="Askin M."/>
            <person name="Barry K."/>
            <person name="Battaglia E."/>
            <person name="Bayram O."/>
            <person name="Benocci T."/>
            <person name="Braus-Stromeyer S.A."/>
            <person name="Caldana C."/>
            <person name="Canovas D."/>
            <person name="Cerqueira G.C."/>
            <person name="Chen F."/>
            <person name="Chen W."/>
            <person name="Choi C."/>
            <person name="Clum A."/>
            <person name="Dos Santos R.A."/>
            <person name="Damasio A.R."/>
            <person name="Diallinas G."/>
            <person name="Emri T."/>
            <person name="Fekete E."/>
            <person name="Flipphi M."/>
            <person name="Freyberg S."/>
            <person name="Gallo A."/>
            <person name="Gournas C."/>
            <person name="Habgood R."/>
            <person name="Hainaut M."/>
            <person name="Harispe M.L."/>
            <person name="Henrissat B."/>
            <person name="Hilden K.S."/>
            <person name="Hope R."/>
            <person name="Hossain A."/>
            <person name="Karabika E."/>
            <person name="Karaffa L."/>
            <person name="Karanyi Z."/>
            <person name="Krasevec N."/>
            <person name="Kuo A."/>
            <person name="Kusch H."/>
            <person name="LaButti K."/>
            <person name="Lagendijk E.L."/>
            <person name="Lapidus A."/>
            <person name="Levasseur A."/>
            <person name="Lindquist E."/>
            <person name="Lipzen A."/>
            <person name="Logrieco A.F."/>
            <person name="MacCabe A."/>
            <person name="Maekelae M.R."/>
            <person name="Malavazi I."/>
            <person name="Melin P."/>
            <person name="Meyer V."/>
            <person name="Mielnichuk N."/>
            <person name="Miskei M."/>
            <person name="Molnar A.P."/>
            <person name="Mule G."/>
            <person name="Ngan C.Y."/>
            <person name="Orejas M."/>
            <person name="Orosz E."/>
            <person name="Ouedraogo J.P."/>
            <person name="Overkamp K.M."/>
            <person name="Park H.-S."/>
            <person name="Perrone G."/>
            <person name="Piumi F."/>
            <person name="Punt P.J."/>
            <person name="Ram A.F."/>
            <person name="Ramon A."/>
            <person name="Rauscher S."/>
            <person name="Record E."/>
            <person name="Riano-Pachon D.M."/>
            <person name="Robert V."/>
            <person name="Roehrig J."/>
            <person name="Ruller R."/>
            <person name="Salamov A."/>
            <person name="Salih N.S."/>
            <person name="Samson R.A."/>
            <person name="Sandor E."/>
            <person name="Sanguinetti M."/>
            <person name="Schuetze T."/>
            <person name="Sepcic K."/>
            <person name="Shelest E."/>
            <person name="Sherlock G."/>
            <person name="Sophianopoulou V."/>
            <person name="Squina F.M."/>
            <person name="Sun H."/>
            <person name="Susca A."/>
            <person name="Todd R.B."/>
            <person name="Tsang A."/>
            <person name="Unkles S.E."/>
            <person name="van de Wiele N."/>
            <person name="van Rossen-Uffink D."/>
            <person name="Oliveira J.V."/>
            <person name="Vesth T.C."/>
            <person name="Visser J."/>
            <person name="Yu J.-H."/>
            <person name="Zhou M."/>
            <person name="Andersen M.R."/>
            <person name="Archer D.B."/>
            <person name="Baker S.E."/>
            <person name="Benoit I."/>
            <person name="Brakhage A.A."/>
            <person name="Braus G.H."/>
            <person name="Fischer R."/>
            <person name="Frisvad J.C."/>
            <person name="Goldman G.H."/>
            <person name="Houbraken J."/>
            <person name="Oakley B."/>
            <person name="Pocsi I."/>
            <person name="Scazzocchio C."/>
            <person name="Seiboth B."/>
            <person name="vanKuyk P.A."/>
            <person name="Wortman J."/>
            <person name="Dyer P.S."/>
            <person name="Grigoriev I.V."/>
        </authorList>
    </citation>
    <scope>NUCLEOTIDE SEQUENCE [LARGE SCALE GENOMIC DNA]</scope>
    <source>
        <strain evidence="7">CBS 583.65</strain>
    </source>
</reference>
<dbReference type="GO" id="GO:0022857">
    <property type="term" value="F:transmembrane transporter activity"/>
    <property type="evidence" value="ECO:0007669"/>
    <property type="project" value="InterPro"/>
</dbReference>
<keyword evidence="3 5" id="KW-1133">Transmembrane helix</keyword>
<evidence type="ECO:0000256" key="3">
    <source>
        <dbReference type="ARBA" id="ARBA00022989"/>
    </source>
</evidence>
<proteinExistence type="predicted"/>
<evidence type="ECO:0000313" key="6">
    <source>
        <dbReference type="EMBL" id="OJJ05560.1"/>
    </source>
</evidence>
<dbReference type="RefSeq" id="XP_040671322.1">
    <property type="nucleotide sequence ID" value="XM_040818613.1"/>
</dbReference>
<protein>
    <recommendedName>
        <fullName evidence="8">Major facilitator superfamily (MFS) profile domain-containing protein</fullName>
    </recommendedName>
</protein>
<dbReference type="VEuPathDB" id="FungiDB:ASPVEDRAFT_894451"/>
<gene>
    <name evidence="6" type="ORF">ASPVEDRAFT_894451</name>
</gene>
<evidence type="ECO:0000256" key="5">
    <source>
        <dbReference type="SAM" id="Phobius"/>
    </source>
</evidence>
<feature type="transmembrane region" description="Helical" evidence="5">
    <location>
        <begin position="219"/>
        <end position="239"/>
    </location>
</feature>
<dbReference type="Proteomes" id="UP000184073">
    <property type="component" value="Unassembled WGS sequence"/>
</dbReference>
<feature type="transmembrane region" description="Helical" evidence="5">
    <location>
        <begin position="408"/>
        <end position="429"/>
    </location>
</feature>
<dbReference type="Gene3D" id="1.20.1250.20">
    <property type="entry name" value="MFS general substrate transporter like domains"/>
    <property type="match status" value="1"/>
</dbReference>
<organism evidence="6 7">
    <name type="scientific">Aspergillus versicolor CBS 583.65</name>
    <dbReference type="NCBI Taxonomy" id="1036611"/>
    <lineage>
        <taxon>Eukaryota</taxon>
        <taxon>Fungi</taxon>
        <taxon>Dikarya</taxon>
        <taxon>Ascomycota</taxon>
        <taxon>Pezizomycotina</taxon>
        <taxon>Eurotiomycetes</taxon>
        <taxon>Eurotiomycetidae</taxon>
        <taxon>Eurotiales</taxon>
        <taxon>Aspergillaceae</taxon>
        <taxon>Aspergillus</taxon>
        <taxon>Aspergillus subgen. Nidulantes</taxon>
    </lineage>
</organism>